<name>A0A1V9ZJM6_ACHHY</name>
<evidence type="ECO:0000256" key="1">
    <source>
        <dbReference type="SAM" id="MobiDB-lite"/>
    </source>
</evidence>
<feature type="region of interest" description="Disordered" evidence="1">
    <location>
        <begin position="204"/>
        <end position="225"/>
    </location>
</feature>
<reference evidence="2 3" key="1">
    <citation type="journal article" date="2014" name="Genome Biol. Evol.">
        <title>The secreted proteins of Achlya hypogyna and Thraustotheca clavata identify the ancestral oomycete secretome and reveal gene acquisitions by horizontal gene transfer.</title>
        <authorList>
            <person name="Misner I."/>
            <person name="Blouin N."/>
            <person name="Leonard G."/>
            <person name="Richards T.A."/>
            <person name="Lane C.E."/>
        </authorList>
    </citation>
    <scope>NUCLEOTIDE SEQUENCE [LARGE SCALE GENOMIC DNA]</scope>
    <source>
        <strain evidence="2 3">ATCC 48635</strain>
    </source>
</reference>
<dbReference type="AlphaFoldDB" id="A0A1V9ZJM6"/>
<sequence length="225" mass="25429">MTGPDLRPRTVASPIRIEGTMHDLSLSGVRSKMSYEMPPPKARPVERILLPRDVKTRRVQLDMTVGAMLKNMQKTPPCEELPVVEASSFDERRAKAADEERLRQRFKTMRMNKVFVTSMKKAAEAPFQVVQMAKPAVINTGRPPSRSSISRSSSRAGRSNQCGILLADDECQPTILRKQSLRDFEVISHESGDKVIFRALDDRRVGDSSHDGGSFEFTRWDRDEL</sequence>
<organism evidence="2 3">
    <name type="scientific">Achlya hypogyna</name>
    <name type="common">Oomycete</name>
    <name type="synonym">Protoachlya hypogyna</name>
    <dbReference type="NCBI Taxonomy" id="1202772"/>
    <lineage>
        <taxon>Eukaryota</taxon>
        <taxon>Sar</taxon>
        <taxon>Stramenopiles</taxon>
        <taxon>Oomycota</taxon>
        <taxon>Saprolegniomycetes</taxon>
        <taxon>Saprolegniales</taxon>
        <taxon>Achlyaceae</taxon>
        <taxon>Achlya</taxon>
    </lineage>
</organism>
<evidence type="ECO:0000313" key="2">
    <source>
        <dbReference type="EMBL" id="OQR98131.1"/>
    </source>
</evidence>
<keyword evidence="3" id="KW-1185">Reference proteome</keyword>
<evidence type="ECO:0000313" key="3">
    <source>
        <dbReference type="Proteomes" id="UP000243579"/>
    </source>
</evidence>
<accession>A0A1V9ZJM6</accession>
<dbReference type="EMBL" id="JNBR01000089">
    <property type="protein sequence ID" value="OQR98131.1"/>
    <property type="molecule type" value="Genomic_DNA"/>
</dbReference>
<comment type="caution">
    <text evidence="2">The sequence shown here is derived from an EMBL/GenBank/DDBJ whole genome shotgun (WGS) entry which is preliminary data.</text>
</comment>
<protein>
    <submittedName>
        <fullName evidence="2">Uncharacterized protein</fullName>
    </submittedName>
</protein>
<dbReference type="Proteomes" id="UP000243579">
    <property type="component" value="Unassembled WGS sequence"/>
</dbReference>
<dbReference type="OrthoDB" id="10420255at2759"/>
<gene>
    <name evidence="2" type="ORF">ACHHYP_20390</name>
</gene>
<proteinExistence type="predicted"/>